<sequence>MSTKRCGLALAFTALLASIQIIPVAADGEITCSSQPPLLPRNSEYLAACHEADFVKETAVGLWPCFRHVTGNLSGANIFPSSEDKDSKSRLVAKNADLTDFTPQDMMAPFTIRYEWAGVELHYSRELQPWCCKLSVENWDSTRGYRLYVLAGDSPSIIVADTASANKAGVSCHKLIYLRLEKE</sequence>
<name>A0A127Z5J9_9BASI</name>
<evidence type="ECO:0000313" key="2">
    <source>
        <dbReference type="EMBL" id="CDR88433.1"/>
    </source>
</evidence>
<dbReference type="AlphaFoldDB" id="A0A127Z5J9"/>
<accession>A0A127Z5J9</accession>
<keyword evidence="1" id="KW-0732">Signal</keyword>
<organism evidence="2">
    <name type="scientific">Sporisorium scitamineum</name>
    <dbReference type="NCBI Taxonomy" id="49012"/>
    <lineage>
        <taxon>Eukaryota</taxon>
        <taxon>Fungi</taxon>
        <taxon>Dikarya</taxon>
        <taxon>Basidiomycota</taxon>
        <taxon>Ustilaginomycotina</taxon>
        <taxon>Ustilaginomycetes</taxon>
        <taxon>Ustilaginales</taxon>
        <taxon>Ustilaginaceae</taxon>
        <taxon>Sporisorium</taxon>
    </lineage>
</organism>
<gene>
    <name evidence="2" type="ORF">SPSC_04260</name>
</gene>
<feature type="signal peptide" evidence="1">
    <location>
        <begin position="1"/>
        <end position="26"/>
    </location>
</feature>
<reference evidence="2" key="1">
    <citation type="submission" date="2014-06" db="EMBL/GenBank/DDBJ databases">
        <authorList>
            <person name="Ju J."/>
            <person name="Zhang J."/>
        </authorList>
    </citation>
    <scope>NUCLEOTIDE SEQUENCE</scope>
    <source>
        <strain evidence="2">SscI8</strain>
    </source>
</reference>
<dbReference type="EMBL" id="LK056678">
    <property type="protein sequence ID" value="CDR88433.1"/>
    <property type="molecule type" value="Genomic_DNA"/>
</dbReference>
<evidence type="ECO:0000256" key="1">
    <source>
        <dbReference type="SAM" id="SignalP"/>
    </source>
</evidence>
<feature type="chain" id="PRO_5007281125" evidence="1">
    <location>
        <begin position="27"/>
        <end position="183"/>
    </location>
</feature>
<protein>
    <submittedName>
        <fullName evidence="2">Related to Mig1 protein</fullName>
    </submittedName>
</protein>
<proteinExistence type="predicted"/>